<feature type="binding site" evidence="9">
    <location>
        <position position="32"/>
    </location>
    <ligand>
        <name>ATP</name>
        <dbReference type="ChEBI" id="CHEBI:30616"/>
    </ligand>
</feature>
<protein>
    <recommendedName>
        <fullName evidence="4">Polynucleotide 5'-hydroxyl-kinase GRC3</fullName>
    </recommendedName>
    <alternativeName>
        <fullName evidence="3">Polynucleotide 5'-hydroxyl-kinase grc3</fullName>
    </alternativeName>
</protein>
<feature type="compositionally biased region" description="Polar residues" evidence="10">
    <location>
        <begin position="465"/>
        <end position="477"/>
    </location>
</feature>
<comment type="similarity">
    <text evidence="9">Belongs to the Clp1 family. Clp1 subfamily.</text>
</comment>
<dbReference type="AlphaFoldDB" id="A0A1V6PWR9"/>
<evidence type="ECO:0000256" key="10">
    <source>
        <dbReference type="SAM" id="MobiDB-lite"/>
    </source>
</evidence>
<dbReference type="STRING" id="416450.A0A1V6PWR9"/>
<organism evidence="15 16">
    <name type="scientific">Penicillium antarcticum</name>
    <dbReference type="NCBI Taxonomy" id="416450"/>
    <lineage>
        <taxon>Eukaryota</taxon>
        <taxon>Fungi</taxon>
        <taxon>Dikarya</taxon>
        <taxon>Ascomycota</taxon>
        <taxon>Pezizomycotina</taxon>
        <taxon>Eurotiomycetes</taxon>
        <taxon>Eurotiomycetidae</taxon>
        <taxon>Eurotiales</taxon>
        <taxon>Aspergillaceae</taxon>
        <taxon>Penicillium</taxon>
    </lineage>
</organism>
<evidence type="ECO:0000259" key="13">
    <source>
        <dbReference type="Pfam" id="PF16573"/>
    </source>
</evidence>
<dbReference type="FunFam" id="2.60.120.1030:FF:000001">
    <property type="entry name" value="Protein CLP1 homolog 5"/>
    <property type="match status" value="1"/>
</dbReference>
<keyword evidence="16" id="KW-1185">Reference proteome</keyword>
<feature type="binding site" evidence="9">
    <location>
        <begin position="153"/>
        <end position="158"/>
    </location>
    <ligand>
        <name>ATP</name>
        <dbReference type="ChEBI" id="CHEBI:30616"/>
    </ligand>
</feature>
<dbReference type="GO" id="GO:0006388">
    <property type="term" value="P:tRNA splicing, via endonucleolytic cleavage and ligation"/>
    <property type="evidence" value="ECO:0007669"/>
    <property type="project" value="TreeGrafter"/>
</dbReference>
<evidence type="ECO:0000256" key="8">
    <source>
        <dbReference type="ARBA" id="ARBA00023242"/>
    </source>
</evidence>
<dbReference type="InterPro" id="IPR032324">
    <property type="entry name" value="Clp1_N"/>
</dbReference>
<dbReference type="InterPro" id="IPR010655">
    <property type="entry name" value="Clp1_C"/>
</dbReference>
<sequence>MSLPGLELTQPSEERQQVTAPPSQINLNARCEWRFEVAFGHIIKVKILHGTAELFGTELAESQTYTFSGTKAAIFTWHGCAFEVSAAETTSTTSDGVTPIMGHGAGGCQSEYTAEETPMMEYANVHFALETMREEAQSIGKDGPRVLLLGPEDSGKTSVAKILTAYATKIGRQPLVVNLDPTEGMLGVPGTLTATAFRTILDVEDGWGSSPMSGPSPVPVKLPLVYSYPMQNPLDGEGAVYRPIISRLALSVTGRMAEDEDSRETGIIVDTPGVLGSDKPGSMELINHIVTEFAIDTILVLGSERLYSTVAKQYDSKPSSSATAAAFDEHITVVKLTKSGGCVGRDAAFRKATRESQIRTYFFGNNIPSSTTASTALSLSASSSSTVTLSPHAQLLDFKSLPVYNYTVTSVDDEDEDDYDPSQLSMDSFLPGGGAEDLQETKQDPDRAAPLPGVVGSFSESSGGANTSTASQHSGSNVPLKKVLPPPPSALANTLLAITHAPTTASPTEVRDASIMGFLYVADVNAENGTIRVLAPVGGRMPPRAIIWAKRWPVQKIPLAYASCSIGCKSSDTLPRKLEAISEAGFTAIELSFPDIVEYAAHLQGQPIASDNFSELIIVAYGIRELCEANSLSVMMLQPFANFEGWPEGSTEREDAFARARGWIEIMRVLGTDLLQVGATDTPPDKISISREAIVSDLRELADMLAKHGFRLAYENWCWSTHAPGWKDVWAIVSTVDRPNVGLCLDTFQTAGSEWADPTTECGLIEEVPYDVLRKNFAASMDELARTVPPEKIYLLQISDAYKVSSLKNETIDGLRPRGRWSHDYRPMPYDGGYLPIEDVAKAVLKTGFRGWFSMEIFDGGPEGKGKNE</sequence>
<keyword evidence="7 9" id="KW-0067">ATP-binding</keyword>
<dbReference type="InterPro" id="IPR028606">
    <property type="entry name" value="Clp1"/>
</dbReference>
<proteinExistence type="inferred from homology"/>
<feature type="domain" description="Clp1 N-terminal" evidence="13">
    <location>
        <begin position="27"/>
        <end position="136"/>
    </location>
</feature>
<evidence type="ECO:0000256" key="9">
    <source>
        <dbReference type="HAMAP-Rule" id="MF_03035"/>
    </source>
</evidence>
<feature type="domain" description="Clp1 C-terminal" evidence="12">
    <location>
        <begin position="389"/>
        <end position="553"/>
    </location>
</feature>
<dbReference type="GO" id="GO:0051731">
    <property type="term" value="F:polynucleotide 5'-hydroxyl-kinase activity"/>
    <property type="evidence" value="ECO:0007669"/>
    <property type="project" value="InterPro"/>
</dbReference>
<dbReference type="InterPro" id="IPR038239">
    <property type="entry name" value="Clp1_N_sf"/>
</dbReference>
<comment type="function">
    <text evidence="1">Polynucleotide 5'-kinase involved in rRNA processing.</text>
</comment>
<dbReference type="PANTHER" id="PTHR12755:SF6">
    <property type="entry name" value="POLYRIBONUCLEOTIDE 5'-HYDROXYL-KINASE CLP1"/>
    <property type="match status" value="1"/>
</dbReference>
<comment type="function">
    <text evidence="9">Required for endonucleolytic cleavage during polyadenylation-dependent pre-mRNA 3'-end formation.</text>
</comment>
<dbReference type="GO" id="GO:0005524">
    <property type="term" value="F:ATP binding"/>
    <property type="evidence" value="ECO:0007669"/>
    <property type="project" value="UniProtKB-UniRule"/>
</dbReference>
<feature type="domain" description="Xylose isomerase-like TIM barrel" evidence="11">
    <location>
        <begin position="578"/>
        <end position="862"/>
    </location>
</feature>
<feature type="binding site" evidence="9">
    <location>
        <position position="71"/>
    </location>
    <ligand>
        <name>ATP</name>
        <dbReference type="ChEBI" id="CHEBI:30616"/>
    </ligand>
</feature>
<evidence type="ECO:0000259" key="14">
    <source>
        <dbReference type="Pfam" id="PF16575"/>
    </source>
</evidence>
<keyword evidence="5 9" id="KW-0507">mRNA processing</keyword>
<evidence type="ECO:0000256" key="4">
    <source>
        <dbReference type="ARBA" id="ARBA00019824"/>
    </source>
</evidence>
<evidence type="ECO:0000256" key="6">
    <source>
        <dbReference type="ARBA" id="ARBA00022741"/>
    </source>
</evidence>
<dbReference type="Pfam" id="PF16573">
    <property type="entry name" value="CLP1_N"/>
    <property type="match status" value="1"/>
</dbReference>
<evidence type="ECO:0000256" key="2">
    <source>
        <dbReference type="ARBA" id="ARBA00004123"/>
    </source>
</evidence>
<dbReference type="FunFam" id="3.40.50.300:FF:002095">
    <property type="entry name" value="mRNA cleavage and polyadenylation factor clp1"/>
    <property type="match status" value="1"/>
</dbReference>
<reference evidence="16" key="1">
    <citation type="journal article" date="2017" name="Nat. Microbiol.">
        <title>Global analysis of biosynthetic gene clusters reveals vast potential of secondary metabolite production in Penicillium species.</title>
        <authorList>
            <person name="Nielsen J.C."/>
            <person name="Grijseels S."/>
            <person name="Prigent S."/>
            <person name="Ji B."/>
            <person name="Dainat J."/>
            <person name="Nielsen K.F."/>
            <person name="Frisvad J.C."/>
            <person name="Workman M."/>
            <person name="Nielsen J."/>
        </authorList>
    </citation>
    <scope>NUCLEOTIDE SEQUENCE [LARGE SCALE GENOMIC DNA]</scope>
    <source>
        <strain evidence="16">IBT 31811</strain>
    </source>
</reference>
<evidence type="ECO:0000313" key="15">
    <source>
        <dbReference type="EMBL" id="OQD81421.1"/>
    </source>
</evidence>
<comment type="subcellular location">
    <subcellularLocation>
        <location evidence="2 9">Nucleus</location>
    </subcellularLocation>
</comment>
<dbReference type="Gene3D" id="2.60.120.1030">
    <property type="entry name" value="Clp1, DNA binding domain"/>
    <property type="match status" value="1"/>
</dbReference>
<evidence type="ECO:0000313" key="16">
    <source>
        <dbReference type="Proteomes" id="UP000191672"/>
    </source>
</evidence>
<keyword evidence="8 9" id="KW-0539">Nucleus</keyword>
<dbReference type="Pfam" id="PF16575">
    <property type="entry name" value="CLP1_P"/>
    <property type="match status" value="1"/>
</dbReference>
<dbReference type="InterPro" id="IPR038238">
    <property type="entry name" value="Clp1_C_sf"/>
</dbReference>
<evidence type="ECO:0000256" key="7">
    <source>
        <dbReference type="ARBA" id="ARBA00022840"/>
    </source>
</evidence>
<dbReference type="Pfam" id="PF01261">
    <property type="entry name" value="AP_endonuc_2"/>
    <property type="match status" value="1"/>
</dbReference>
<accession>A0A1V6PWR9</accession>
<dbReference type="InterPro" id="IPR027417">
    <property type="entry name" value="P-loop_NTPase"/>
</dbReference>
<name>A0A1V6PWR9_9EURO</name>
<comment type="subunit">
    <text evidence="9">Component of a pre-mRNA cleavage factor complex. Interacts directly with PCF11.</text>
</comment>
<keyword evidence="6 9" id="KW-0547">Nucleotide-binding</keyword>
<dbReference type="Pfam" id="PF06807">
    <property type="entry name" value="Clp1"/>
    <property type="match status" value="1"/>
</dbReference>
<dbReference type="InterPro" id="IPR013022">
    <property type="entry name" value="Xyl_isomerase-like_TIM-brl"/>
</dbReference>
<evidence type="ECO:0000256" key="5">
    <source>
        <dbReference type="ARBA" id="ARBA00022664"/>
    </source>
</evidence>
<dbReference type="GO" id="GO:0005849">
    <property type="term" value="C:mRNA cleavage factor complex"/>
    <property type="evidence" value="ECO:0007669"/>
    <property type="project" value="UniProtKB-UniRule"/>
</dbReference>
<feature type="compositionally biased region" description="Low complexity" evidence="10">
    <location>
        <begin position="453"/>
        <end position="464"/>
    </location>
</feature>
<feature type="domain" description="Clp1 P-loop" evidence="14">
    <location>
        <begin position="150"/>
        <end position="363"/>
    </location>
</feature>
<dbReference type="Gene3D" id="2.40.30.330">
    <property type="entry name" value="Pre-mRNA cleavage complex subunit Clp1, C-terminal domain"/>
    <property type="match status" value="1"/>
</dbReference>
<dbReference type="EMBL" id="MDYN01000027">
    <property type="protein sequence ID" value="OQD81421.1"/>
    <property type="molecule type" value="Genomic_DNA"/>
</dbReference>
<dbReference type="Gene3D" id="3.40.50.300">
    <property type="entry name" value="P-loop containing nucleotide triphosphate hydrolases"/>
    <property type="match status" value="1"/>
</dbReference>
<feature type="region of interest" description="Disordered" evidence="10">
    <location>
        <begin position="1"/>
        <end position="21"/>
    </location>
</feature>
<comment type="caution">
    <text evidence="15">The sequence shown here is derived from an EMBL/GenBank/DDBJ whole genome shotgun (WGS) entry which is preliminary data.</text>
</comment>
<feature type="region of interest" description="Disordered" evidence="10">
    <location>
        <begin position="412"/>
        <end position="484"/>
    </location>
</feature>
<dbReference type="InterPro" id="IPR036237">
    <property type="entry name" value="Xyl_isomerase-like_sf"/>
</dbReference>
<dbReference type="InterPro" id="IPR032319">
    <property type="entry name" value="CLP1_P"/>
</dbReference>
<dbReference type="SUPFAM" id="SSF51658">
    <property type="entry name" value="Xylose isomerase-like"/>
    <property type="match status" value="1"/>
</dbReference>
<dbReference type="HAMAP" id="MF_03035">
    <property type="entry name" value="Clp1"/>
    <property type="match status" value="1"/>
</dbReference>
<dbReference type="SUPFAM" id="SSF52540">
    <property type="entry name" value="P-loop containing nucleoside triphosphate hydrolases"/>
    <property type="match status" value="1"/>
</dbReference>
<dbReference type="Proteomes" id="UP000191672">
    <property type="component" value="Unassembled WGS sequence"/>
</dbReference>
<evidence type="ECO:0000256" key="1">
    <source>
        <dbReference type="ARBA" id="ARBA00003798"/>
    </source>
</evidence>
<evidence type="ECO:0000259" key="12">
    <source>
        <dbReference type="Pfam" id="PF06807"/>
    </source>
</evidence>
<dbReference type="Gene3D" id="3.20.20.150">
    <property type="entry name" value="Divalent-metal-dependent TIM barrel enzymes"/>
    <property type="match status" value="1"/>
</dbReference>
<evidence type="ECO:0000256" key="3">
    <source>
        <dbReference type="ARBA" id="ARBA00018706"/>
    </source>
</evidence>
<dbReference type="GO" id="GO:0031124">
    <property type="term" value="P:mRNA 3'-end processing"/>
    <property type="evidence" value="ECO:0007669"/>
    <property type="project" value="UniProtKB-UniRule"/>
</dbReference>
<dbReference type="PANTHER" id="PTHR12755">
    <property type="entry name" value="CLEAVAGE/POLYADENYLATION FACTOR IA SUBUNIT CLP1P"/>
    <property type="match status" value="1"/>
</dbReference>
<dbReference type="InterPro" id="IPR045116">
    <property type="entry name" value="Clp1/Grc3"/>
</dbReference>
<gene>
    <name evidence="9" type="primary">CLP1</name>
    <name evidence="15" type="ORF">PENANT_c027G00562</name>
</gene>
<evidence type="ECO:0000259" key="11">
    <source>
        <dbReference type="Pfam" id="PF01261"/>
    </source>
</evidence>